<dbReference type="EMBL" id="LGRX02029031">
    <property type="protein sequence ID" value="KAK3247378.1"/>
    <property type="molecule type" value="Genomic_DNA"/>
</dbReference>
<proteinExistence type="predicted"/>
<feature type="region of interest" description="Disordered" evidence="1">
    <location>
        <begin position="59"/>
        <end position="84"/>
    </location>
</feature>
<feature type="compositionally biased region" description="Polar residues" evidence="1">
    <location>
        <begin position="73"/>
        <end position="83"/>
    </location>
</feature>
<accession>A0AAE0C2W4</accession>
<evidence type="ECO:0000313" key="2">
    <source>
        <dbReference type="EMBL" id="KAK3247378.1"/>
    </source>
</evidence>
<evidence type="ECO:0000313" key="3">
    <source>
        <dbReference type="Proteomes" id="UP001190700"/>
    </source>
</evidence>
<keyword evidence="3" id="KW-1185">Reference proteome</keyword>
<dbReference type="AlphaFoldDB" id="A0AAE0C2W4"/>
<name>A0AAE0C2W4_9CHLO</name>
<evidence type="ECO:0000256" key="1">
    <source>
        <dbReference type="SAM" id="MobiDB-lite"/>
    </source>
</evidence>
<comment type="caution">
    <text evidence="2">The sequence shown here is derived from an EMBL/GenBank/DDBJ whole genome shotgun (WGS) entry which is preliminary data.</text>
</comment>
<organism evidence="2 3">
    <name type="scientific">Cymbomonas tetramitiformis</name>
    <dbReference type="NCBI Taxonomy" id="36881"/>
    <lineage>
        <taxon>Eukaryota</taxon>
        <taxon>Viridiplantae</taxon>
        <taxon>Chlorophyta</taxon>
        <taxon>Pyramimonadophyceae</taxon>
        <taxon>Pyramimonadales</taxon>
        <taxon>Pyramimonadaceae</taxon>
        <taxon>Cymbomonas</taxon>
    </lineage>
</organism>
<reference evidence="2 3" key="1">
    <citation type="journal article" date="2015" name="Genome Biol. Evol.">
        <title>Comparative Genomics of a Bacterivorous Green Alga Reveals Evolutionary Causalities and Consequences of Phago-Mixotrophic Mode of Nutrition.</title>
        <authorList>
            <person name="Burns J.A."/>
            <person name="Paasch A."/>
            <person name="Narechania A."/>
            <person name="Kim E."/>
        </authorList>
    </citation>
    <scope>NUCLEOTIDE SEQUENCE [LARGE SCALE GENOMIC DNA]</scope>
    <source>
        <strain evidence="2 3">PLY_AMNH</strain>
    </source>
</reference>
<dbReference type="Proteomes" id="UP001190700">
    <property type="component" value="Unassembled WGS sequence"/>
</dbReference>
<protein>
    <submittedName>
        <fullName evidence="2">Uncharacterized protein</fullName>
    </submittedName>
</protein>
<gene>
    <name evidence="2" type="ORF">CYMTET_43121</name>
</gene>
<sequence>MLTVQPLPPAPVGEVPLRARESWQNCVTTRGPFVGLLTIIMLAFLFAARTLYKSQSLESPSADDPVHLHVSSKKTPTPNQDSNIRPGLSIWSRLNAFQMAVWALDELRARWEAMRRNYPETTFVQLDEWESDLQPQILAPLLDVFGLNVANLDDLHVEDEVVRGAAAGRSGAGGSSRGAGILVEEAQALHNAKNMAMTFWNKLSGLAGDAEFDKVGTYLRMIIEKQIAQKEGGNMINQFKKERMVQKHLVSAAGLETWEEFKEESTAYWSSQEKIEGLIGCLPGNEPTHEEDVTMYPPWKIVKSSFEDLTLILRRLSMTGAIIDGNCALDKEKTPDAMTEQAVKILL</sequence>